<reference evidence="2" key="1">
    <citation type="submission" date="2018-05" db="EMBL/GenBank/DDBJ databases">
        <authorList>
            <person name="Hao L."/>
        </authorList>
    </citation>
    <scope>NUCLEOTIDE SEQUENCE [LARGE SCALE GENOMIC DNA]</scope>
</reference>
<gene>
    <name evidence="1" type="ORF">BARAN1_0940</name>
</gene>
<proteinExistence type="predicted"/>
<keyword evidence="2" id="KW-1185">Reference proteome</keyword>
<protein>
    <recommendedName>
        <fullName evidence="3">Transposase</fullName>
    </recommendedName>
</protein>
<sequence length="98" mass="11634">MKRSRFAERSWRSWRKRFRGMGVNEVRDYWRLRQENTQFRKMIADRDLEIEAMKEVIRKTVAPPARRNCGGSLWSCRCRSGVAANWSGCLARPISAVW</sequence>
<accession>A0A2X3MLZ7</accession>
<dbReference type="Proteomes" id="UP000249818">
    <property type="component" value="Chromosome BARAN1"/>
</dbReference>
<evidence type="ECO:0000313" key="1">
    <source>
        <dbReference type="EMBL" id="SQD92964.1"/>
    </source>
</evidence>
<dbReference type="EMBL" id="LS483254">
    <property type="protein sequence ID" value="SQD92964.1"/>
    <property type="molecule type" value="Genomic_DNA"/>
</dbReference>
<dbReference type="AlphaFoldDB" id="A0A2X3MLZ7"/>
<evidence type="ECO:0000313" key="2">
    <source>
        <dbReference type="Proteomes" id="UP000249818"/>
    </source>
</evidence>
<dbReference type="KEGG" id="bana:BARAN1_0940"/>
<name>A0A2X3MLZ7_9BACT</name>
<organism evidence="1 2">
    <name type="scientific">Candidatus Bipolaricaulis anaerobius</name>
    <dbReference type="NCBI Taxonomy" id="2026885"/>
    <lineage>
        <taxon>Bacteria</taxon>
        <taxon>Candidatus Bipolaricaulota</taxon>
        <taxon>Candidatus Bipolaricaulia</taxon>
        <taxon>Candidatus Bipolaricaulales</taxon>
        <taxon>Candidatus Bipolaricaulaceae</taxon>
        <taxon>Candidatus Bipolaricaulis</taxon>
    </lineage>
</organism>
<evidence type="ECO:0008006" key="3">
    <source>
        <dbReference type="Google" id="ProtNLM"/>
    </source>
</evidence>